<keyword evidence="2" id="KW-1185">Reference proteome</keyword>
<gene>
    <name evidence="1" type="ORF">J3Q64DRAFT_1609095</name>
</gene>
<evidence type="ECO:0000313" key="1">
    <source>
        <dbReference type="EMBL" id="KAL0086551.1"/>
    </source>
</evidence>
<sequence>LILMFKLLVTIHNDYNENGEIFIDSIEGLLTAITDLNIFICTITSQTAYLTVKPEYKEDT</sequence>
<proteinExistence type="predicted"/>
<name>A0ABR3B083_PHYBL</name>
<dbReference type="EMBL" id="JBCLYO010000008">
    <property type="protein sequence ID" value="KAL0086551.1"/>
    <property type="molecule type" value="Genomic_DNA"/>
</dbReference>
<dbReference type="Proteomes" id="UP001448207">
    <property type="component" value="Unassembled WGS sequence"/>
</dbReference>
<feature type="non-terminal residue" evidence="1">
    <location>
        <position position="1"/>
    </location>
</feature>
<reference evidence="1 2" key="1">
    <citation type="submission" date="2024-04" db="EMBL/GenBank/DDBJ databases">
        <title>Symmetric and asymmetric DNA N6-adenine methylation regulates different biological responses in Mucorales.</title>
        <authorList>
            <consortium name="Lawrence Berkeley National Laboratory"/>
            <person name="Lax C."/>
            <person name="Mondo S.J."/>
            <person name="Osorio-Concepcion M."/>
            <person name="Muszewska A."/>
            <person name="Corrochano-Luque M."/>
            <person name="Gutierrez G."/>
            <person name="Riley R."/>
            <person name="Lipzen A."/>
            <person name="Guo J."/>
            <person name="Hundley H."/>
            <person name="Amirebrahimi M."/>
            <person name="Ng V."/>
            <person name="Lorenzo-Gutierrez D."/>
            <person name="Binder U."/>
            <person name="Yang J."/>
            <person name="Song Y."/>
            <person name="Canovas D."/>
            <person name="Navarro E."/>
            <person name="Freitag M."/>
            <person name="Gabaldon T."/>
            <person name="Grigoriev I.V."/>
            <person name="Corrochano L.M."/>
            <person name="Nicolas F.E."/>
            <person name="Garre V."/>
        </authorList>
    </citation>
    <scope>NUCLEOTIDE SEQUENCE [LARGE SCALE GENOMIC DNA]</scope>
    <source>
        <strain evidence="1 2">L51</strain>
    </source>
</reference>
<feature type="non-terminal residue" evidence="1">
    <location>
        <position position="60"/>
    </location>
</feature>
<organism evidence="1 2">
    <name type="scientific">Phycomyces blakesleeanus</name>
    <dbReference type="NCBI Taxonomy" id="4837"/>
    <lineage>
        <taxon>Eukaryota</taxon>
        <taxon>Fungi</taxon>
        <taxon>Fungi incertae sedis</taxon>
        <taxon>Mucoromycota</taxon>
        <taxon>Mucoromycotina</taxon>
        <taxon>Mucoromycetes</taxon>
        <taxon>Mucorales</taxon>
        <taxon>Phycomycetaceae</taxon>
        <taxon>Phycomyces</taxon>
    </lineage>
</organism>
<comment type="caution">
    <text evidence="1">The sequence shown here is derived from an EMBL/GenBank/DDBJ whole genome shotgun (WGS) entry which is preliminary data.</text>
</comment>
<protein>
    <submittedName>
        <fullName evidence="1">Uncharacterized protein</fullName>
    </submittedName>
</protein>
<accession>A0ABR3B083</accession>
<evidence type="ECO:0000313" key="2">
    <source>
        <dbReference type="Proteomes" id="UP001448207"/>
    </source>
</evidence>